<dbReference type="AlphaFoldDB" id="A1THK3"/>
<feature type="transmembrane region" description="Helical" evidence="1">
    <location>
        <begin position="29"/>
        <end position="50"/>
    </location>
</feature>
<accession>A1THK3</accession>
<evidence type="ECO:0008006" key="4">
    <source>
        <dbReference type="Google" id="ProtNLM"/>
    </source>
</evidence>
<protein>
    <recommendedName>
        <fullName evidence="4">Spirocyclase, AveC family</fullName>
    </recommendedName>
</protein>
<organism evidence="2 3">
    <name type="scientific">Mycolicibacterium vanbaalenii (strain DSM 7251 / JCM 13017 / BCRC 16820 / KCTC 9966 / NRRL B-24157 / PYR-1)</name>
    <name type="common">Mycobacterium vanbaalenii</name>
    <dbReference type="NCBI Taxonomy" id="350058"/>
    <lineage>
        <taxon>Bacteria</taxon>
        <taxon>Bacillati</taxon>
        <taxon>Actinomycetota</taxon>
        <taxon>Actinomycetes</taxon>
        <taxon>Mycobacteriales</taxon>
        <taxon>Mycobacteriaceae</taxon>
        <taxon>Mycolicibacterium</taxon>
    </lineage>
</organism>
<feature type="transmembrane region" description="Helical" evidence="1">
    <location>
        <begin position="238"/>
        <end position="260"/>
    </location>
</feature>
<feature type="transmembrane region" description="Helical" evidence="1">
    <location>
        <begin position="284"/>
        <end position="308"/>
    </location>
</feature>
<keyword evidence="1" id="KW-1133">Transmembrane helix</keyword>
<feature type="transmembrane region" description="Helical" evidence="1">
    <location>
        <begin position="157"/>
        <end position="182"/>
    </location>
</feature>
<keyword evidence="1" id="KW-0472">Membrane</keyword>
<dbReference type="Proteomes" id="UP000009159">
    <property type="component" value="Chromosome"/>
</dbReference>
<evidence type="ECO:0000313" key="3">
    <source>
        <dbReference type="Proteomes" id="UP000009159"/>
    </source>
</evidence>
<name>A1THK3_MYCVP</name>
<gene>
    <name evidence="2" type="ordered locus">Mvan_5888</name>
</gene>
<proteinExistence type="predicted"/>
<feature type="transmembrane region" description="Helical" evidence="1">
    <location>
        <begin position="98"/>
        <end position="115"/>
    </location>
</feature>
<evidence type="ECO:0000313" key="2">
    <source>
        <dbReference type="EMBL" id="ABM16653.1"/>
    </source>
</evidence>
<feature type="transmembrane region" description="Helical" evidence="1">
    <location>
        <begin position="70"/>
        <end position="91"/>
    </location>
</feature>
<keyword evidence="3" id="KW-1185">Reference proteome</keyword>
<dbReference type="EMBL" id="CP000511">
    <property type="protein sequence ID" value="ABM16653.1"/>
    <property type="molecule type" value="Genomic_DNA"/>
</dbReference>
<keyword evidence="1" id="KW-0812">Transmembrane</keyword>
<dbReference type="STRING" id="350058.Mvan_5888"/>
<feature type="transmembrane region" description="Helical" evidence="1">
    <location>
        <begin position="194"/>
        <end position="218"/>
    </location>
</feature>
<dbReference type="HOGENOM" id="CLU_062413_0_0_11"/>
<reference evidence="2" key="1">
    <citation type="submission" date="2006-12" db="EMBL/GenBank/DDBJ databases">
        <title>Complete sequence of Mycobacterium vanbaalenii PYR-1.</title>
        <authorList>
            <consortium name="US DOE Joint Genome Institute"/>
            <person name="Copeland A."/>
            <person name="Lucas S."/>
            <person name="Lapidus A."/>
            <person name="Barry K."/>
            <person name="Detter J.C."/>
            <person name="Glavina del Rio T."/>
            <person name="Hammon N."/>
            <person name="Israni S."/>
            <person name="Dalin E."/>
            <person name="Tice H."/>
            <person name="Pitluck S."/>
            <person name="Singan V."/>
            <person name="Schmutz J."/>
            <person name="Larimer F."/>
            <person name="Land M."/>
            <person name="Hauser L."/>
            <person name="Kyrpides N."/>
            <person name="Anderson I.J."/>
            <person name="Miller C."/>
            <person name="Richardson P."/>
        </authorList>
    </citation>
    <scope>NUCLEOTIDE SEQUENCE [LARGE SCALE GENOMIC DNA]</scope>
    <source>
        <strain evidence="2">PYR-1</strain>
    </source>
</reference>
<dbReference type="KEGG" id="mva:Mvan_5888"/>
<dbReference type="InterPro" id="IPR033459">
    <property type="entry name" value="AveC-like"/>
</dbReference>
<dbReference type="Pfam" id="PF17198">
    <property type="entry name" value="AveC_like"/>
    <property type="match status" value="1"/>
</dbReference>
<dbReference type="RefSeq" id="WP_011783004.1">
    <property type="nucleotide sequence ID" value="NC_008726.1"/>
</dbReference>
<sequence length="341" mass="38781">MATNSRTTVSEDLTDPRAQKLVGTDSPPVVWLARLGALFLVLELYIFGRWVTSDSFQRVMPGPDDGTNMVWIWFWDVLSIGGSIVFVAWIVRKRLREGELPPVAIVAMAWMLTAWQDPLVNALRPVFSYNSHFLNFGSWGEFIPGWIDNGGVNPQPIFWWIGIYLFFVPLNMMGVDAYLNWVRRHLPRINRAGLIGFLMILMFAQDVIGEWITLIQGVDRYLWVGGSISLWPGTDYQFPLYEGIFWGCGMVGLSAMIYYFRDARGHMFTDRGLARLKIRRGRTLIRVLALGAVFNAAMIVFNLGYVAVNQHADTTQPTVPSYFQNGMCGLGDHPPCERGWW</sequence>
<evidence type="ECO:0000256" key="1">
    <source>
        <dbReference type="SAM" id="Phobius"/>
    </source>
</evidence>
<dbReference type="eggNOG" id="ENOG5030IUY">
    <property type="taxonomic scope" value="Bacteria"/>
</dbReference>